<gene>
    <name evidence="2" type="ORF">SO694_00085139</name>
</gene>
<feature type="compositionally biased region" description="Basic and acidic residues" evidence="1">
    <location>
        <begin position="221"/>
        <end position="230"/>
    </location>
</feature>
<proteinExistence type="predicted"/>
<feature type="region of interest" description="Disordered" evidence="1">
    <location>
        <begin position="214"/>
        <end position="248"/>
    </location>
</feature>
<evidence type="ECO:0000256" key="1">
    <source>
        <dbReference type="SAM" id="MobiDB-lite"/>
    </source>
</evidence>
<dbReference type="EMBL" id="JBBJCI010000123">
    <property type="protein sequence ID" value="KAK7247959.1"/>
    <property type="molecule type" value="Genomic_DNA"/>
</dbReference>
<comment type="caution">
    <text evidence="2">The sequence shown here is derived from an EMBL/GenBank/DDBJ whole genome shotgun (WGS) entry which is preliminary data.</text>
</comment>
<dbReference type="Proteomes" id="UP001363151">
    <property type="component" value="Unassembled WGS sequence"/>
</dbReference>
<accession>A0ABR1G4H7</accession>
<keyword evidence="3" id="KW-1185">Reference proteome</keyword>
<evidence type="ECO:0000313" key="2">
    <source>
        <dbReference type="EMBL" id="KAK7247959.1"/>
    </source>
</evidence>
<dbReference type="Gene3D" id="3.40.50.300">
    <property type="entry name" value="P-loop containing nucleotide triphosphate hydrolases"/>
    <property type="match status" value="1"/>
</dbReference>
<evidence type="ECO:0008006" key="4">
    <source>
        <dbReference type="Google" id="ProtNLM"/>
    </source>
</evidence>
<protein>
    <recommendedName>
        <fullName evidence="4">Sulfotransferase</fullName>
    </recommendedName>
</protein>
<dbReference type="InterPro" id="IPR027417">
    <property type="entry name" value="P-loop_NTPase"/>
</dbReference>
<reference evidence="2 3" key="1">
    <citation type="submission" date="2024-03" db="EMBL/GenBank/DDBJ databases">
        <title>Aureococcus anophagefferens CCMP1851 and Kratosvirus quantuckense: Draft genome of a second virus-susceptible host strain in the model system.</title>
        <authorList>
            <person name="Chase E."/>
            <person name="Truchon A.R."/>
            <person name="Schepens W."/>
            <person name="Wilhelm S.W."/>
        </authorList>
    </citation>
    <scope>NUCLEOTIDE SEQUENCE [LARGE SCALE GENOMIC DNA]</scope>
    <source>
        <strain evidence="2 3">CCMP1851</strain>
    </source>
</reference>
<evidence type="ECO:0000313" key="3">
    <source>
        <dbReference type="Proteomes" id="UP001363151"/>
    </source>
</evidence>
<sequence length="266" mass="28469">MVALARGGRGLRAPDLRPRVLRVARGEDARLERRRLALAAENRTVAFVGGQHRAGTTALWRCLAAHGDVAWFGEQADSGLDFSEGAFAQNAYPRFGVGSEFLSGPLRSLKAAAGAKPRPSAEDGVGRYALAPPGEVYWTEAHDTVHGESQEQALVDYVPGAANRRRNAGLDDETCEFPDAEAPRAEPRALPATLLDLWAFLGLDATRADAAAAAAAVDGDPNAKHRDAAPRRGRTRTRALDHARASGAPRALVREHHDYDLAGWCA</sequence>
<name>A0ABR1G4H7_AURAN</name>
<organism evidence="2 3">
    <name type="scientific">Aureococcus anophagefferens</name>
    <name type="common">Harmful bloom alga</name>
    <dbReference type="NCBI Taxonomy" id="44056"/>
    <lineage>
        <taxon>Eukaryota</taxon>
        <taxon>Sar</taxon>
        <taxon>Stramenopiles</taxon>
        <taxon>Ochrophyta</taxon>
        <taxon>Pelagophyceae</taxon>
        <taxon>Pelagomonadales</taxon>
        <taxon>Pelagomonadaceae</taxon>
        <taxon>Aureococcus</taxon>
    </lineage>
</organism>